<dbReference type="Pfam" id="PF00561">
    <property type="entry name" value="Abhydrolase_1"/>
    <property type="match status" value="1"/>
</dbReference>
<evidence type="ECO:0000313" key="3">
    <source>
        <dbReference type="Proteomes" id="UP001201449"/>
    </source>
</evidence>
<protein>
    <submittedName>
        <fullName evidence="2">Alpha/beta hydrolase</fullName>
    </submittedName>
</protein>
<dbReference type="Gene3D" id="3.40.50.1820">
    <property type="entry name" value="alpha/beta hydrolase"/>
    <property type="match status" value="1"/>
</dbReference>
<dbReference type="PANTHER" id="PTHR43798">
    <property type="entry name" value="MONOACYLGLYCEROL LIPASE"/>
    <property type="match status" value="1"/>
</dbReference>
<dbReference type="InterPro" id="IPR000073">
    <property type="entry name" value="AB_hydrolase_1"/>
</dbReference>
<feature type="domain" description="AB hydrolase-1" evidence="1">
    <location>
        <begin position="65"/>
        <end position="307"/>
    </location>
</feature>
<dbReference type="SUPFAM" id="SSF53474">
    <property type="entry name" value="alpha/beta-Hydrolases"/>
    <property type="match status" value="1"/>
</dbReference>
<dbReference type="InterPro" id="IPR050266">
    <property type="entry name" value="AB_hydrolase_sf"/>
</dbReference>
<dbReference type="EMBL" id="JAKEVZ010000014">
    <property type="protein sequence ID" value="MCF1752704.1"/>
    <property type="molecule type" value="Genomic_DNA"/>
</dbReference>
<keyword evidence="2" id="KW-0378">Hydrolase</keyword>
<evidence type="ECO:0000259" key="1">
    <source>
        <dbReference type="Pfam" id="PF00561"/>
    </source>
</evidence>
<dbReference type="RefSeq" id="WP_234862563.1">
    <property type="nucleotide sequence ID" value="NZ_JAKEVZ010000014.1"/>
</dbReference>
<gene>
    <name evidence="2" type="ORF">L0U89_16720</name>
</gene>
<comment type="caution">
    <text evidence="2">The sequence shown here is derived from an EMBL/GenBank/DDBJ whole genome shotgun (WGS) entry which is preliminary data.</text>
</comment>
<dbReference type="PANTHER" id="PTHR43798:SF33">
    <property type="entry name" value="HYDROLASE, PUTATIVE (AFU_ORTHOLOGUE AFUA_2G14860)-RELATED"/>
    <property type="match status" value="1"/>
</dbReference>
<sequence>MKKLVLRIAKFLLVVLLILVVGLVASYRPDLSFESLVPKYTDEYSHFLNVDGINIHLKVKGEGEPIFLIHGSFSSLHTWEAWEDELSRYFMTISMDLPGHGLTGPDSQKRYGITDYAGFVLDIADQLNLQKFHVAGNSMGGAVALRLASEAPDRILTLNLVDAAGAPPSLAKDSSRVKSYNSGAWIFKVAQNPVFNKLLLKCTPKFLFGMNLKQVFADDDKITEDMLTRYYELLRRDGNRQATVDRLTGRKPYDLDFSKINMPVLIMWGAEDKWISLDNGRRLEKAIPRATLKVFDHVGHVPMEESPTETVAEYLAFLGVSVDRDYLSPKTYYSYVNRMGHFGHASAFVGQSDLADRKVGSREK</sequence>
<keyword evidence="3" id="KW-1185">Reference proteome</keyword>
<accession>A0ABS9BZJ5</accession>
<proteinExistence type="predicted"/>
<dbReference type="InterPro" id="IPR029058">
    <property type="entry name" value="AB_hydrolase_fold"/>
</dbReference>
<evidence type="ECO:0000313" key="2">
    <source>
        <dbReference type="EMBL" id="MCF1752704.1"/>
    </source>
</evidence>
<dbReference type="Proteomes" id="UP001201449">
    <property type="component" value="Unassembled WGS sequence"/>
</dbReference>
<dbReference type="GO" id="GO:0016787">
    <property type="term" value="F:hydrolase activity"/>
    <property type="evidence" value="ECO:0007669"/>
    <property type="project" value="UniProtKB-KW"/>
</dbReference>
<organism evidence="2 3">
    <name type="scientific">Mariniradius sediminis</name>
    <dbReference type="NCBI Taxonomy" id="2909237"/>
    <lineage>
        <taxon>Bacteria</taxon>
        <taxon>Pseudomonadati</taxon>
        <taxon>Bacteroidota</taxon>
        <taxon>Cytophagia</taxon>
        <taxon>Cytophagales</taxon>
        <taxon>Cyclobacteriaceae</taxon>
        <taxon>Mariniradius</taxon>
    </lineage>
</organism>
<reference evidence="2 3" key="1">
    <citation type="submission" date="2022-01" db="EMBL/GenBank/DDBJ databases">
        <title>Mariniradius saccharolyticus sp. nov., isolated from sediment of a river.</title>
        <authorList>
            <person name="Liu H."/>
        </authorList>
    </citation>
    <scope>NUCLEOTIDE SEQUENCE [LARGE SCALE GENOMIC DNA]</scope>
    <source>
        <strain evidence="2 3">RY-2</strain>
    </source>
</reference>
<dbReference type="PRINTS" id="PR00111">
    <property type="entry name" value="ABHYDROLASE"/>
</dbReference>
<name>A0ABS9BZJ5_9BACT</name>